<dbReference type="InParanoid" id="B9T2N9"/>
<evidence type="ECO:0000256" key="1">
    <source>
        <dbReference type="SAM" id="MobiDB-lite"/>
    </source>
</evidence>
<dbReference type="AlphaFoldDB" id="B9T2N9"/>
<name>B9T2N9_RICCO</name>
<dbReference type="OrthoDB" id="1903945at2759"/>
<protein>
    <recommendedName>
        <fullName evidence="5">Phytosulfokine-beta</fullName>
    </recommendedName>
</protein>
<feature type="region of interest" description="Disordered" evidence="1">
    <location>
        <begin position="79"/>
        <end position="154"/>
    </location>
</feature>
<dbReference type="eggNOG" id="ENOG502S8JY">
    <property type="taxonomic scope" value="Eukaryota"/>
</dbReference>
<evidence type="ECO:0000313" key="4">
    <source>
        <dbReference type="Proteomes" id="UP000008311"/>
    </source>
</evidence>
<dbReference type="PANTHER" id="PTHR33743">
    <property type="entry name" value="PROTEIN GOLVEN 6-RELATED"/>
    <property type="match status" value="1"/>
</dbReference>
<reference evidence="4" key="1">
    <citation type="journal article" date="2010" name="Nat. Biotechnol.">
        <title>Draft genome sequence of the oilseed species Ricinus communis.</title>
        <authorList>
            <person name="Chan A.P."/>
            <person name="Crabtree J."/>
            <person name="Zhao Q."/>
            <person name="Lorenzi H."/>
            <person name="Orvis J."/>
            <person name="Puiu D."/>
            <person name="Melake-Berhan A."/>
            <person name="Jones K.M."/>
            <person name="Redman J."/>
            <person name="Chen G."/>
            <person name="Cahoon E.B."/>
            <person name="Gedil M."/>
            <person name="Stanke M."/>
            <person name="Haas B.J."/>
            <person name="Wortman J.R."/>
            <person name="Fraser-Liggett C.M."/>
            <person name="Ravel J."/>
            <person name="Rabinowicz P.D."/>
        </authorList>
    </citation>
    <scope>NUCLEOTIDE SEQUENCE [LARGE SCALE GENOMIC DNA]</scope>
    <source>
        <strain evidence="4">cv. Hale</strain>
    </source>
</reference>
<gene>
    <name evidence="3" type="ORF">RCOM_0510210</name>
</gene>
<evidence type="ECO:0000256" key="2">
    <source>
        <dbReference type="SAM" id="SignalP"/>
    </source>
</evidence>
<sequence>MRPFLVVSLLFLSTLLVHQAKGIRLEKGFMQVEHQKLHDKEEKSSLINRSTGGIGEVIICKEGHCTGMNRKLTTVITSATSTSTTSTTSKNKENGGTKANPMTKGISSNGEVGEEHEKFTINSSPNSEHQEVTHDSFVDIMDYSPAKRKPPIHN</sequence>
<feature type="compositionally biased region" description="Basic and acidic residues" evidence="1">
    <location>
        <begin position="128"/>
        <end position="137"/>
    </location>
</feature>
<dbReference type="Pfam" id="PF21529">
    <property type="entry name" value="GLV1-2"/>
    <property type="match status" value="1"/>
</dbReference>
<proteinExistence type="predicted"/>
<evidence type="ECO:0008006" key="5">
    <source>
        <dbReference type="Google" id="ProtNLM"/>
    </source>
</evidence>
<dbReference type="KEGG" id="rcu:8275713"/>
<evidence type="ECO:0000313" key="3">
    <source>
        <dbReference type="EMBL" id="EEF29884.1"/>
    </source>
</evidence>
<keyword evidence="4" id="KW-1185">Reference proteome</keyword>
<feature type="signal peptide" evidence="2">
    <location>
        <begin position="1"/>
        <end position="22"/>
    </location>
</feature>
<accession>B9T2N9</accession>
<dbReference type="InterPro" id="IPR049306">
    <property type="entry name" value="GLV1-2"/>
</dbReference>
<dbReference type="Proteomes" id="UP000008311">
    <property type="component" value="Unassembled WGS sequence"/>
</dbReference>
<dbReference type="EMBL" id="EQ974387">
    <property type="protein sequence ID" value="EEF29884.1"/>
    <property type="molecule type" value="Genomic_DNA"/>
</dbReference>
<feature type="chain" id="PRO_5002889925" description="Phytosulfokine-beta" evidence="2">
    <location>
        <begin position="23"/>
        <end position="154"/>
    </location>
</feature>
<keyword evidence="2" id="KW-0732">Signal</keyword>
<organism evidence="3 4">
    <name type="scientific">Ricinus communis</name>
    <name type="common">Castor bean</name>
    <dbReference type="NCBI Taxonomy" id="3988"/>
    <lineage>
        <taxon>Eukaryota</taxon>
        <taxon>Viridiplantae</taxon>
        <taxon>Streptophyta</taxon>
        <taxon>Embryophyta</taxon>
        <taxon>Tracheophyta</taxon>
        <taxon>Spermatophyta</taxon>
        <taxon>Magnoliopsida</taxon>
        <taxon>eudicotyledons</taxon>
        <taxon>Gunneridae</taxon>
        <taxon>Pentapetalae</taxon>
        <taxon>rosids</taxon>
        <taxon>fabids</taxon>
        <taxon>Malpighiales</taxon>
        <taxon>Euphorbiaceae</taxon>
        <taxon>Acalyphoideae</taxon>
        <taxon>Acalypheae</taxon>
        <taxon>Ricinus</taxon>
    </lineage>
</organism>
<feature type="compositionally biased region" description="Low complexity" evidence="1">
    <location>
        <begin position="79"/>
        <end position="89"/>
    </location>
</feature>
<dbReference type="PANTHER" id="PTHR33743:SF19">
    <property type="entry name" value="PROTEIN GOLVEN 6"/>
    <property type="match status" value="1"/>
</dbReference>